<evidence type="ECO:0000313" key="16">
    <source>
        <dbReference type="Proteomes" id="UP001168990"/>
    </source>
</evidence>
<dbReference type="Proteomes" id="UP001168990">
    <property type="component" value="Unassembled WGS sequence"/>
</dbReference>
<accession>A0AA39KYJ4</accession>
<evidence type="ECO:0000256" key="6">
    <source>
        <dbReference type="ARBA" id="ARBA00022982"/>
    </source>
</evidence>
<evidence type="ECO:0000256" key="10">
    <source>
        <dbReference type="ARBA" id="ARBA00023180"/>
    </source>
</evidence>
<feature type="transmembrane region" description="Helical" evidence="11">
    <location>
        <begin position="389"/>
        <end position="408"/>
    </location>
</feature>
<feature type="transmembrane region" description="Helical" evidence="11">
    <location>
        <begin position="429"/>
        <end position="450"/>
    </location>
</feature>
<feature type="transmembrane region" description="Helical" evidence="11">
    <location>
        <begin position="523"/>
        <end position="542"/>
    </location>
</feature>
<dbReference type="AlphaFoldDB" id="A0AA39KYJ4"/>
<evidence type="ECO:0000256" key="2">
    <source>
        <dbReference type="ARBA" id="ARBA00004141"/>
    </source>
</evidence>
<evidence type="ECO:0000256" key="5">
    <source>
        <dbReference type="ARBA" id="ARBA00022692"/>
    </source>
</evidence>
<keyword evidence="7 11" id="KW-1133">Transmembrane helix</keyword>
<evidence type="ECO:0000256" key="1">
    <source>
        <dbReference type="ARBA" id="ARBA00001970"/>
    </source>
</evidence>
<dbReference type="InterPro" id="IPR002861">
    <property type="entry name" value="Reeler_dom"/>
</dbReference>
<dbReference type="Gene3D" id="1.20.120.1770">
    <property type="match status" value="1"/>
</dbReference>
<evidence type="ECO:0000256" key="9">
    <source>
        <dbReference type="ARBA" id="ARBA00023136"/>
    </source>
</evidence>
<dbReference type="PANTHER" id="PTHR45828">
    <property type="entry name" value="CYTOCHROME B561/FERRIC REDUCTASE TRANSMEMBRANE"/>
    <property type="match status" value="1"/>
</dbReference>
<dbReference type="InterPro" id="IPR006593">
    <property type="entry name" value="Cyt_b561/ferric_Rdtase_TM"/>
</dbReference>
<dbReference type="EMBL" id="JAQQBS010000001">
    <property type="protein sequence ID" value="KAK0178391.1"/>
    <property type="molecule type" value="Genomic_DNA"/>
</dbReference>
<evidence type="ECO:0000313" key="15">
    <source>
        <dbReference type="EMBL" id="KAK0178391.1"/>
    </source>
</evidence>
<dbReference type="CDD" id="cd08544">
    <property type="entry name" value="Reeler"/>
    <property type="match status" value="1"/>
</dbReference>
<evidence type="ECO:0000256" key="11">
    <source>
        <dbReference type="SAM" id="Phobius"/>
    </source>
</evidence>
<dbReference type="PROSITE" id="PS50836">
    <property type="entry name" value="DOMON"/>
    <property type="match status" value="1"/>
</dbReference>
<keyword evidence="8" id="KW-0408">Iron</keyword>
<feature type="domain" description="Reelin" evidence="14">
    <location>
        <begin position="12"/>
        <end position="179"/>
    </location>
</feature>
<gene>
    <name evidence="15" type="ORF">PV328_002341</name>
</gene>
<name>A0AA39KYJ4_9HYME</name>
<keyword evidence="5 11" id="KW-0812">Transmembrane</keyword>
<comment type="subcellular location">
    <subcellularLocation>
        <location evidence="2">Membrane</location>
        <topology evidence="2">Multi-pass membrane protein</topology>
    </subcellularLocation>
</comment>
<sequence length="627" mass="69886">MNIIMNYRILIIFIIFICIPTIILAYSSGAPSMACKTLLPLHENTSPSKSNPKFEIRTVPGHGRIRITLGSNEGFPFMGFIINARDVESGEIIGEFVDIPNTVQGVQCTPGINNTVTHRDSSEKHNIELEWTVPRDYEGTVIFNSTFVQSYTMYWVGVESSRITVLGDSIQVNTTTKLPTTERARTTPYYIESDANNAGELTVRHPLYDGCAITKNCFGSPDGCIDSGSCDAAVAVEVKGERYYFEILGKNGKYIAVGLSEDNRMGDDSVVECENRGGQMEIHMSWNKGKTNSRIPTPAGAISLESSSIENGVLYCKFLREKSTVVQGRMFNLSTQLFHLLLVSGSDLKPNSVGFHDLIYAASSSPRMLSDVGQIAAASDILIRIHGGLMIAAWIGTASVGILLARYYKQTWVKSQLAGKDQWFVWHRFFMVLTWSMTMAAFIIIWVEIGEWSSEIIHASLGVVTTILTFIQPIMAALRPHPDTPRRQLFNWTHWLVGNAAHISAIIAIFFAVRLNKAKMPEWVDWILTAYVVFHVITHIVLSFANWASDRRDGPTIDAFPMKDMHMRGSMGHPDVKRDAPLGGLRKLIFAMYFIIIAIFVAGLVIIVVMAPIEDSWNKFKNTISSY</sequence>
<comment type="cofactor">
    <cofactor evidence="1">
        <name>heme b</name>
        <dbReference type="ChEBI" id="CHEBI:60344"/>
    </cofactor>
</comment>
<evidence type="ECO:0000256" key="8">
    <source>
        <dbReference type="ARBA" id="ARBA00023004"/>
    </source>
</evidence>
<dbReference type="PROSITE" id="PS50939">
    <property type="entry name" value="CYTOCHROME_B561"/>
    <property type="match status" value="1"/>
</dbReference>
<dbReference type="InterPro" id="IPR005018">
    <property type="entry name" value="DOMON_domain"/>
</dbReference>
<reference evidence="15" key="1">
    <citation type="journal article" date="2023" name="bioRxiv">
        <title>Scaffold-level genome assemblies of two parasitoid biocontrol wasps reveal the parthenogenesis mechanism and an associated novel virus.</title>
        <authorList>
            <person name="Inwood S."/>
            <person name="Skelly J."/>
            <person name="Guhlin J."/>
            <person name="Harrop T."/>
            <person name="Goldson S."/>
            <person name="Dearden P."/>
        </authorList>
    </citation>
    <scope>NUCLEOTIDE SEQUENCE</scope>
    <source>
        <strain evidence="15">Irish</strain>
        <tissue evidence="15">Whole body</tissue>
    </source>
</reference>
<feature type="transmembrane region" description="Helical" evidence="11">
    <location>
        <begin position="489"/>
        <end position="511"/>
    </location>
</feature>
<evidence type="ECO:0000259" key="14">
    <source>
        <dbReference type="PROSITE" id="PS51019"/>
    </source>
</evidence>
<dbReference type="Pfam" id="PF03351">
    <property type="entry name" value="DOMON"/>
    <property type="match status" value="1"/>
</dbReference>
<feature type="transmembrane region" description="Helical" evidence="11">
    <location>
        <begin position="456"/>
        <end position="477"/>
    </location>
</feature>
<proteinExistence type="inferred from homology"/>
<evidence type="ECO:0000259" key="12">
    <source>
        <dbReference type="PROSITE" id="PS50836"/>
    </source>
</evidence>
<evidence type="ECO:0000256" key="3">
    <source>
        <dbReference type="ARBA" id="ARBA00009195"/>
    </source>
</evidence>
<feature type="transmembrane region" description="Helical" evidence="11">
    <location>
        <begin position="7"/>
        <end position="26"/>
    </location>
</feature>
<feature type="domain" description="DOMON" evidence="12">
    <location>
        <begin position="230"/>
        <end position="345"/>
    </location>
</feature>
<dbReference type="Gene3D" id="2.60.40.4060">
    <property type="entry name" value="Reeler domain"/>
    <property type="match status" value="1"/>
</dbReference>
<feature type="domain" description="Cytochrome b561" evidence="13">
    <location>
        <begin position="349"/>
        <end position="553"/>
    </location>
</feature>
<comment type="caution">
    <text evidence="15">The sequence shown here is derived from an EMBL/GenBank/DDBJ whole genome shotgun (WGS) entry which is preliminary data.</text>
</comment>
<dbReference type="SMART" id="SM00665">
    <property type="entry name" value="B561"/>
    <property type="match status" value="1"/>
</dbReference>
<protein>
    <recommendedName>
        <fullName evidence="17">Ferric-chelate reductase 1</fullName>
    </recommendedName>
</protein>
<evidence type="ECO:0000256" key="7">
    <source>
        <dbReference type="ARBA" id="ARBA00022989"/>
    </source>
</evidence>
<organism evidence="15 16">
    <name type="scientific">Microctonus aethiopoides</name>
    <dbReference type="NCBI Taxonomy" id="144406"/>
    <lineage>
        <taxon>Eukaryota</taxon>
        <taxon>Metazoa</taxon>
        <taxon>Ecdysozoa</taxon>
        <taxon>Arthropoda</taxon>
        <taxon>Hexapoda</taxon>
        <taxon>Insecta</taxon>
        <taxon>Pterygota</taxon>
        <taxon>Neoptera</taxon>
        <taxon>Endopterygota</taxon>
        <taxon>Hymenoptera</taxon>
        <taxon>Apocrita</taxon>
        <taxon>Ichneumonoidea</taxon>
        <taxon>Braconidae</taxon>
        <taxon>Euphorinae</taxon>
        <taxon>Microctonus</taxon>
    </lineage>
</organism>
<keyword evidence="4" id="KW-0813">Transport</keyword>
<dbReference type="GO" id="GO:0016020">
    <property type="term" value="C:membrane"/>
    <property type="evidence" value="ECO:0007669"/>
    <property type="project" value="UniProtKB-SubCell"/>
</dbReference>
<dbReference type="PROSITE" id="PS51019">
    <property type="entry name" value="REELIN"/>
    <property type="match status" value="1"/>
</dbReference>
<dbReference type="Pfam" id="PF02014">
    <property type="entry name" value="Reeler"/>
    <property type="match status" value="1"/>
</dbReference>
<dbReference type="InterPro" id="IPR051237">
    <property type="entry name" value="Ferric-chelate_Red/DefProt"/>
</dbReference>
<keyword evidence="16" id="KW-1185">Reference proteome</keyword>
<evidence type="ECO:0000259" key="13">
    <source>
        <dbReference type="PROSITE" id="PS50939"/>
    </source>
</evidence>
<dbReference type="InterPro" id="IPR042307">
    <property type="entry name" value="Reeler_sf"/>
</dbReference>
<comment type="similarity">
    <text evidence="3">Belongs to the FRRS1 family.</text>
</comment>
<evidence type="ECO:0008006" key="17">
    <source>
        <dbReference type="Google" id="ProtNLM"/>
    </source>
</evidence>
<dbReference type="CDD" id="cd09628">
    <property type="entry name" value="DOMON_SDR_2_like"/>
    <property type="match status" value="1"/>
</dbReference>
<reference evidence="15" key="2">
    <citation type="submission" date="2023-03" db="EMBL/GenBank/DDBJ databases">
        <authorList>
            <person name="Inwood S.N."/>
            <person name="Skelly J.G."/>
            <person name="Guhlin J."/>
            <person name="Harrop T.W.R."/>
            <person name="Goldson S.G."/>
            <person name="Dearden P.K."/>
        </authorList>
    </citation>
    <scope>NUCLEOTIDE SEQUENCE</scope>
    <source>
        <strain evidence="15">Irish</strain>
        <tissue evidence="15">Whole body</tissue>
    </source>
</reference>
<keyword evidence="10" id="KW-0325">Glycoprotein</keyword>
<keyword evidence="9 11" id="KW-0472">Membrane</keyword>
<evidence type="ECO:0000256" key="4">
    <source>
        <dbReference type="ARBA" id="ARBA00022448"/>
    </source>
</evidence>
<dbReference type="PANTHER" id="PTHR45828:SF33">
    <property type="entry name" value="DOMON DOMAIN-CONTAINING PROTEIN"/>
    <property type="match status" value="1"/>
</dbReference>
<keyword evidence="6" id="KW-0249">Electron transport</keyword>
<feature type="transmembrane region" description="Helical" evidence="11">
    <location>
        <begin position="588"/>
        <end position="613"/>
    </location>
</feature>
<dbReference type="CDD" id="cd08760">
    <property type="entry name" value="Cyt_b561_FRRS1_like"/>
    <property type="match status" value="1"/>
</dbReference>